<name>A0A5J6MQC4_9PROT</name>
<evidence type="ECO:0000313" key="1">
    <source>
        <dbReference type="EMBL" id="QEX19604.1"/>
    </source>
</evidence>
<evidence type="ECO:0000313" key="2">
    <source>
        <dbReference type="Proteomes" id="UP000326202"/>
    </source>
</evidence>
<dbReference type="KEGG" id="htq:FRZ44_49190"/>
<protein>
    <recommendedName>
        <fullName evidence="3">Serine protease</fullName>
    </recommendedName>
</protein>
<dbReference type="AlphaFoldDB" id="A0A5J6MQC4"/>
<accession>A0A5J6MQC4</accession>
<organism evidence="1 2">
    <name type="scientific">Hypericibacter terrae</name>
    <dbReference type="NCBI Taxonomy" id="2602015"/>
    <lineage>
        <taxon>Bacteria</taxon>
        <taxon>Pseudomonadati</taxon>
        <taxon>Pseudomonadota</taxon>
        <taxon>Alphaproteobacteria</taxon>
        <taxon>Rhodospirillales</taxon>
        <taxon>Dongiaceae</taxon>
        <taxon>Hypericibacter</taxon>
    </lineage>
</organism>
<evidence type="ECO:0008006" key="3">
    <source>
        <dbReference type="Google" id="ProtNLM"/>
    </source>
</evidence>
<sequence length="269" mass="28224">MVGEKMDPEELCLTVLVANKIAKSDLKVDDRLPRYVRHEGKTIPVDVVRLRRLKPQVSVFPDPGPVAIKVGDASQGTIGALCSVGGQFFALTCGHVVPNASFENIAYSYSPGSKTWIPIGKTHKRIISPDTDGFVDAALIALEHPELIVRASHATFLEFGMPMGGQQLLAHGASHGICHGVVSGLHAIITDAVLGTLYCDALINVSSPGTFGGDSGMLWKDSDGRAVAMHSYGEGAGGSRKTAAMLASRAAAALTGVMPGMVRLLSVPN</sequence>
<dbReference type="Proteomes" id="UP000326202">
    <property type="component" value="Chromosome"/>
</dbReference>
<proteinExistence type="predicted"/>
<dbReference type="EMBL" id="CP042906">
    <property type="protein sequence ID" value="QEX19604.1"/>
    <property type="molecule type" value="Genomic_DNA"/>
</dbReference>
<dbReference type="OrthoDB" id="10008607at2"/>
<dbReference type="SUPFAM" id="SSF50494">
    <property type="entry name" value="Trypsin-like serine proteases"/>
    <property type="match status" value="1"/>
</dbReference>
<keyword evidence="2" id="KW-1185">Reference proteome</keyword>
<gene>
    <name evidence="1" type="ORF">FRZ44_49190</name>
</gene>
<dbReference type="InterPro" id="IPR009003">
    <property type="entry name" value="Peptidase_S1_PA"/>
</dbReference>
<dbReference type="RefSeq" id="WP_151179658.1">
    <property type="nucleotide sequence ID" value="NZ_CP042906.1"/>
</dbReference>
<reference evidence="1 2" key="1">
    <citation type="submission" date="2019-08" db="EMBL/GenBank/DDBJ databases">
        <title>Hyperibacter terrae gen. nov., sp. nov. and Hyperibacter viscosus sp. nov., two new members in the family Rhodospirillaceae isolated from the rhizosphere of Hypericum perforatum.</title>
        <authorList>
            <person name="Noviana Z."/>
        </authorList>
    </citation>
    <scope>NUCLEOTIDE SEQUENCE [LARGE SCALE GENOMIC DNA]</scope>
    <source>
        <strain evidence="1 2">R5913</strain>
    </source>
</reference>